<sequence length="272" mass="28903">MLELPAGTTVGPYEIHSLIAHGGMGYVYRARGTFGDEVALKLLKSDLARDETVRRRFEREARAAQKIVHPHVVPVLDVGEHEGTPYLAQAFVRGGTVQDKIDREGQLSVAGAIALATEVGGALDAIHQMGFVHRDVKPANILLDEQGACYITDFGLAKDSQGSVLTRPGQAVGSLDYMAPEQIRAEEVGPATDVYGLGCVLLCALTGQPPFAEKTGMGVLWAHLQEDPPDPRLVRPELPDALVIAILAGLAKEPEDRPQSTAAYAAGIAAAV</sequence>
<evidence type="ECO:0000259" key="7">
    <source>
        <dbReference type="PROSITE" id="PS50011"/>
    </source>
</evidence>
<dbReference type="Gene3D" id="1.10.510.10">
    <property type="entry name" value="Transferase(Phosphotransferase) domain 1"/>
    <property type="match status" value="1"/>
</dbReference>
<dbReference type="Gene3D" id="3.30.200.20">
    <property type="entry name" value="Phosphorylase Kinase, domain 1"/>
    <property type="match status" value="1"/>
</dbReference>
<feature type="domain" description="Protein kinase" evidence="7">
    <location>
        <begin position="13"/>
        <end position="272"/>
    </location>
</feature>
<dbReference type="PROSITE" id="PS50011">
    <property type="entry name" value="PROTEIN_KINASE_DOM"/>
    <property type="match status" value="1"/>
</dbReference>
<keyword evidence="6" id="KW-0067">ATP-binding</keyword>
<evidence type="ECO:0000256" key="6">
    <source>
        <dbReference type="ARBA" id="ARBA00022840"/>
    </source>
</evidence>
<gene>
    <name evidence="8" type="ORF">OJ962_11080</name>
</gene>
<keyword evidence="4" id="KW-0547">Nucleotide-binding</keyword>
<organism evidence="8 9">
    <name type="scientific">Solirubrobacter deserti</name>
    <dbReference type="NCBI Taxonomy" id="2282478"/>
    <lineage>
        <taxon>Bacteria</taxon>
        <taxon>Bacillati</taxon>
        <taxon>Actinomycetota</taxon>
        <taxon>Thermoleophilia</taxon>
        <taxon>Solirubrobacterales</taxon>
        <taxon>Solirubrobacteraceae</taxon>
        <taxon>Solirubrobacter</taxon>
    </lineage>
</organism>
<dbReference type="Proteomes" id="UP001147700">
    <property type="component" value="Unassembled WGS sequence"/>
</dbReference>
<dbReference type="SUPFAM" id="SSF56112">
    <property type="entry name" value="Protein kinase-like (PK-like)"/>
    <property type="match status" value="1"/>
</dbReference>
<evidence type="ECO:0000313" key="8">
    <source>
        <dbReference type="EMBL" id="MDA0138047.1"/>
    </source>
</evidence>
<keyword evidence="2 8" id="KW-0723">Serine/threonine-protein kinase</keyword>
<dbReference type="EMBL" id="JAPCID010000013">
    <property type="protein sequence ID" value="MDA0138047.1"/>
    <property type="molecule type" value="Genomic_DNA"/>
</dbReference>
<dbReference type="InterPro" id="IPR011009">
    <property type="entry name" value="Kinase-like_dom_sf"/>
</dbReference>
<dbReference type="EC" id="2.7.11.1" evidence="1"/>
<evidence type="ECO:0000256" key="1">
    <source>
        <dbReference type="ARBA" id="ARBA00012513"/>
    </source>
</evidence>
<dbReference type="RefSeq" id="WP_202954123.1">
    <property type="nucleotide sequence ID" value="NZ_JAPCID010000013.1"/>
</dbReference>
<dbReference type="InterPro" id="IPR008271">
    <property type="entry name" value="Ser/Thr_kinase_AS"/>
</dbReference>
<proteinExistence type="predicted"/>
<evidence type="ECO:0000256" key="4">
    <source>
        <dbReference type="ARBA" id="ARBA00022741"/>
    </source>
</evidence>
<dbReference type="PANTHER" id="PTHR43289:SF6">
    <property type="entry name" value="SERINE_THREONINE-PROTEIN KINASE NEKL-3"/>
    <property type="match status" value="1"/>
</dbReference>
<evidence type="ECO:0000256" key="3">
    <source>
        <dbReference type="ARBA" id="ARBA00022679"/>
    </source>
</evidence>
<comment type="caution">
    <text evidence="8">The sequence shown here is derived from an EMBL/GenBank/DDBJ whole genome shotgun (WGS) entry which is preliminary data.</text>
</comment>
<name>A0ABT4RHP9_9ACTN</name>
<dbReference type="PROSITE" id="PS00108">
    <property type="entry name" value="PROTEIN_KINASE_ST"/>
    <property type="match status" value="1"/>
</dbReference>
<dbReference type="Pfam" id="PF00069">
    <property type="entry name" value="Pkinase"/>
    <property type="match status" value="1"/>
</dbReference>
<keyword evidence="5 8" id="KW-0418">Kinase</keyword>
<dbReference type="CDD" id="cd14014">
    <property type="entry name" value="STKc_PknB_like"/>
    <property type="match status" value="1"/>
</dbReference>
<accession>A0ABT4RHP9</accession>
<evidence type="ECO:0000256" key="2">
    <source>
        <dbReference type="ARBA" id="ARBA00022527"/>
    </source>
</evidence>
<dbReference type="SMART" id="SM00220">
    <property type="entry name" value="S_TKc"/>
    <property type="match status" value="1"/>
</dbReference>
<dbReference type="GO" id="GO:0004674">
    <property type="term" value="F:protein serine/threonine kinase activity"/>
    <property type="evidence" value="ECO:0007669"/>
    <property type="project" value="UniProtKB-KW"/>
</dbReference>
<dbReference type="PIRSF" id="PIRSF000654">
    <property type="entry name" value="Integrin-linked_kinase"/>
    <property type="match status" value="1"/>
</dbReference>
<evidence type="ECO:0000256" key="5">
    <source>
        <dbReference type="ARBA" id="ARBA00022777"/>
    </source>
</evidence>
<keyword evidence="9" id="KW-1185">Reference proteome</keyword>
<keyword evidence="3" id="KW-0808">Transferase</keyword>
<reference evidence="8" key="1">
    <citation type="submission" date="2022-10" db="EMBL/GenBank/DDBJ databases">
        <title>The WGS of Solirubrobacter sp. CPCC 204708.</title>
        <authorList>
            <person name="Jiang Z."/>
        </authorList>
    </citation>
    <scope>NUCLEOTIDE SEQUENCE</scope>
    <source>
        <strain evidence="8">CPCC 204708</strain>
    </source>
</reference>
<dbReference type="PANTHER" id="PTHR43289">
    <property type="entry name" value="MITOGEN-ACTIVATED PROTEIN KINASE KINASE KINASE 20-RELATED"/>
    <property type="match status" value="1"/>
</dbReference>
<evidence type="ECO:0000313" key="9">
    <source>
        <dbReference type="Proteomes" id="UP001147700"/>
    </source>
</evidence>
<dbReference type="InterPro" id="IPR000719">
    <property type="entry name" value="Prot_kinase_dom"/>
</dbReference>
<protein>
    <recommendedName>
        <fullName evidence="1">non-specific serine/threonine protein kinase</fullName>
        <ecNumber evidence="1">2.7.11.1</ecNumber>
    </recommendedName>
</protein>